<evidence type="ECO:0000313" key="2">
    <source>
        <dbReference type="EMBL" id="GGD24569.1"/>
    </source>
</evidence>
<evidence type="ECO:0000313" key="3">
    <source>
        <dbReference type="Proteomes" id="UP000625735"/>
    </source>
</evidence>
<protein>
    <recommendedName>
        <fullName evidence="4">Glutaminyl-tRNA synthetase</fullName>
    </recommendedName>
</protein>
<evidence type="ECO:0008006" key="4">
    <source>
        <dbReference type="Google" id="ProtNLM"/>
    </source>
</evidence>
<comment type="caution">
    <text evidence="2">The sequence shown here is derived from an EMBL/GenBank/DDBJ whole genome shotgun (WGS) entry which is preliminary data.</text>
</comment>
<sequence>MKKSILLLLFCLPITALSQTEQKETKVRIFQVKAACGQCQLELPGYGCDLAVVVDNKAYFVANGDIDAHGDAHAADGLCTTIREAEVSGAVVEGKFTATYFKLLPVKKEKKD</sequence>
<dbReference type="RefSeq" id="WP_229734114.1">
    <property type="nucleotide sequence ID" value="NZ_BMFG01000004.1"/>
</dbReference>
<name>A0A916Y0Y8_9FLAO</name>
<reference evidence="2" key="1">
    <citation type="journal article" date="2014" name="Int. J. Syst. Evol. Microbiol.">
        <title>Complete genome sequence of Corynebacterium casei LMG S-19264T (=DSM 44701T), isolated from a smear-ripened cheese.</title>
        <authorList>
            <consortium name="US DOE Joint Genome Institute (JGI-PGF)"/>
            <person name="Walter F."/>
            <person name="Albersmeier A."/>
            <person name="Kalinowski J."/>
            <person name="Ruckert C."/>
        </authorList>
    </citation>
    <scope>NUCLEOTIDE SEQUENCE</scope>
    <source>
        <strain evidence="2">CGMCC 1.12506</strain>
    </source>
</reference>
<keyword evidence="1" id="KW-0732">Signal</keyword>
<evidence type="ECO:0000256" key="1">
    <source>
        <dbReference type="SAM" id="SignalP"/>
    </source>
</evidence>
<reference evidence="2" key="2">
    <citation type="submission" date="2020-09" db="EMBL/GenBank/DDBJ databases">
        <authorList>
            <person name="Sun Q."/>
            <person name="Zhou Y."/>
        </authorList>
    </citation>
    <scope>NUCLEOTIDE SEQUENCE</scope>
    <source>
        <strain evidence="2">CGMCC 1.12506</strain>
    </source>
</reference>
<dbReference type="Proteomes" id="UP000625735">
    <property type="component" value="Unassembled WGS sequence"/>
</dbReference>
<gene>
    <name evidence="2" type="ORF">GCM10011343_13450</name>
</gene>
<dbReference type="AlphaFoldDB" id="A0A916Y0Y8"/>
<organism evidence="2 3">
    <name type="scientific">Flavobacterium orientale</name>
    <dbReference type="NCBI Taxonomy" id="1756020"/>
    <lineage>
        <taxon>Bacteria</taxon>
        <taxon>Pseudomonadati</taxon>
        <taxon>Bacteroidota</taxon>
        <taxon>Flavobacteriia</taxon>
        <taxon>Flavobacteriales</taxon>
        <taxon>Flavobacteriaceae</taxon>
        <taxon>Flavobacterium</taxon>
    </lineage>
</organism>
<feature type="chain" id="PRO_5037525108" description="Glutaminyl-tRNA synthetase" evidence="1">
    <location>
        <begin position="19"/>
        <end position="112"/>
    </location>
</feature>
<dbReference type="InterPro" id="IPR045950">
    <property type="entry name" value="DUF6370"/>
</dbReference>
<proteinExistence type="predicted"/>
<dbReference type="Pfam" id="PF19897">
    <property type="entry name" value="DUF6370"/>
    <property type="match status" value="1"/>
</dbReference>
<feature type="signal peptide" evidence="1">
    <location>
        <begin position="1"/>
        <end position="18"/>
    </location>
</feature>
<accession>A0A916Y0Y8</accession>
<dbReference type="EMBL" id="BMFG01000004">
    <property type="protein sequence ID" value="GGD24569.1"/>
    <property type="molecule type" value="Genomic_DNA"/>
</dbReference>
<keyword evidence="3" id="KW-1185">Reference proteome</keyword>